<evidence type="ECO:0000313" key="2">
    <source>
        <dbReference type="EMBL" id="GAA0223985.1"/>
    </source>
</evidence>
<keyword evidence="3" id="KW-1185">Reference proteome</keyword>
<keyword evidence="1" id="KW-0472">Membrane</keyword>
<dbReference type="EMBL" id="BAAABU010000004">
    <property type="protein sequence ID" value="GAA0223985.1"/>
    <property type="molecule type" value="Genomic_DNA"/>
</dbReference>
<evidence type="ECO:0000313" key="3">
    <source>
        <dbReference type="Proteomes" id="UP001500416"/>
    </source>
</evidence>
<keyword evidence="1" id="KW-0812">Transmembrane</keyword>
<organism evidence="2 3">
    <name type="scientific">Saccharothrix mutabilis subsp. mutabilis</name>
    <dbReference type="NCBI Taxonomy" id="66855"/>
    <lineage>
        <taxon>Bacteria</taxon>
        <taxon>Bacillati</taxon>
        <taxon>Actinomycetota</taxon>
        <taxon>Actinomycetes</taxon>
        <taxon>Pseudonocardiales</taxon>
        <taxon>Pseudonocardiaceae</taxon>
        <taxon>Saccharothrix</taxon>
    </lineage>
</organism>
<reference evidence="3" key="1">
    <citation type="journal article" date="2019" name="Int. J. Syst. Evol. Microbiol.">
        <title>The Global Catalogue of Microorganisms (GCM) 10K type strain sequencing project: providing services to taxonomists for standard genome sequencing and annotation.</title>
        <authorList>
            <consortium name="The Broad Institute Genomics Platform"/>
            <consortium name="The Broad Institute Genome Sequencing Center for Infectious Disease"/>
            <person name="Wu L."/>
            <person name="Ma J."/>
        </authorList>
    </citation>
    <scope>NUCLEOTIDE SEQUENCE [LARGE SCALE GENOMIC DNA]</scope>
    <source>
        <strain evidence="3">JCM 3380</strain>
    </source>
</reference>
<protein>
    <submittedName>
        <fullName evidence="2">Uncharacterized protein</fullName>
    </submittedName>
</protein>
<accession>A0ABP3D5J2</accession>
<dbReference type="Proteomes" id="UP001500416">
    <property type="component" value="Unassembled WGS sequence"/>
</dbReference>
<name>A0ABP3D5J2_9PSEU</name>
<proteinExistence type="predicted"/>
<keyword evidence="1" id="KW-1133">Transmembrane helix</keyword>
<evidence type="ECO:0000256" key="1">
    <source>
        <dbReference type="SAM" id="Phobius"/>
    </source>
</evidence>
<sequence>MRELFSDERLDLPAPDDAVPRIVGGARRRRRTRAAATGALVVAAVLGGVVVAQGLAARVASEPGTPTTSVTTVRPQALEPPGYGSFRLGMAEDEVSRHHGFQVSPVGPCRLYAGSETSFDLLVSPRDGVTSIRLPVNTKTPSGVGYGSTLEQLRRPYPDLVMTGDRAAVAMASDWGYVFEFERGAVAVTRIEKTGGECGQGG</sequence>
<gene>
    <name evidence="2" type="ORF">GCM10010492_22620</name>
</gene>
<feature type="transmembrane region" description="Helical" evidence="1">
    <location>
        <begin position="34"/>
        <end position="56"/>
    </location>
</feature>
<comment type="caution">
    <text evidence="2">The sequence shown here is derived from an EMBL/GenBank/DDBJ whole genome shotgun (WGS) entry which is preliminary data.</text>
</comment>